<name>A0ABN1F0B9_9PROT</name>
<gene>
    <name evidence="4" type="ORF">GCM10008942_29970</name>
</gene>
<dbReference type="Pfam" id="PF01026">
    <property type="entry name" value="TatD_DNase"/>
    <property type="match status" value="1"/>
</dbReference>
<dbReference type="PIRSF" id="PIRSF005902">
    <property type="entry name" value="DNase_TatD"/>
    <property type="match status" value="1"/>
</dbReference>
<reference evidence="4 5" key="1">
    <citation type="journal article" date="2019" name="Int. J. Syst. Evol. Microbiol.">
        <title>The Global Catalogue of Microorganisms (GCM) 10K type strain sequencing project: providing services to taxonomists for standard genome sequencing and annotation.</title>
        <authorList>
            <consortium name="The Broad Institute Genomics Platform"/>
            <consortium name="The Broad Institute Genome Sequencing Center for Infectious Disease"/>
            <person name="Wu L."/>
            <person name="Ma J."/>
        </authorList>
    </citation>
    <scope>NUCLEOTIDE SEQUENCE [LARGE SCALE GENOMIC DNA]</scope>
    <source>
        <strain evidence="4 5">JCM 15089</strain>
    </source>
</reference>
<dbReference type="InterPro" id="IPR018228">
    <property type="entry name" value="DNase_TatD-rel_CS"/>
</dbReference>
<dbReference type="PROSITE" id="PS01090">
    <property type="entry name" value="TATD_2"/>
    <property type="match status" value="1"/>
</dbReference>
<accession>A0ABN1F0B9</accession>
<dbReference type="GO" id="GO:0016787">
    <property type="term" value="F:hydrolase activity"/>
    <property type="evidence" value="ECO:0007669"/>
    <property type="project" value="UniProtKB-KW"/>
</dbReference>
<comment type="similarity">
    <text evidence="1">Belongs to the metallo-dependent hydrolases superfamily. TatD-type hydrolase family.</text>
</comment>
<keyword evidence="3 4" id="KW-0378">Hydrolase</keyword>
<dbReference type="Proteomes" id="UP001499951">
    <property type="component" value="Unassembled WGS sequence"/>
</dbReference>
<dbReference type="InterPro" id="IPR001130">
    <property type="entry name" value="TatD-like"/>
</dbReference>
<evidence type="ECO:0000313" key="5">
    <source>
        <dbReference type="Proteomes" id="UP001499951"/>
    </source>
</evidence>
<dbReference type="EMBL" id="BAAADD010000008">
    <property type="protein sequence ID" value="GAA0579084.1"/>
    <property type="molecule type" value="Genomic_DNA"/>
</dbReference>
<protein>
    <submittedName>
        <fullName evidence="4">TatD family hydrolase</fullName>
    </submittedName>
</protein>
<evidence type="ECO:0000256" key="2">
    <source>
        <dbReference type="ARBA" id="ARBA00022723"/>
    </source>
</evidence>
<dbReference type="PANTHER" id="PTHR46124">
    <property type="entry name" value="D-AMINOACYL-TRNA DEACYLASE"/>
    <property type="match status" value="1"/>
</dbReference>
<proteinExistence type="inferred from homology"/>
<evidence type="ECO:0000313" key="4">
    <source>
        <dbReference type="EMBL" id="GAA0579084.1"/>
    </source>
</evidence>
<keyword evidence="5" id="KW-1185">Reference proteome</keyword>
<dbReference type="NCBIfam" id="TIGR00010">
    <property type="entry name" value="YchF/TatD family DNA exonuclease"/>
    <property type="match status" value="1"/>
</dbReference>
<sequence>MLVDSHCHLEYDSYAAEGDAPIERARAAGVGACVTIGTKLSTFPKTLAVAERYDNVWCSVGSHPDAADEESFTDASQLIAHAQHPKVIGIGETGLDYHYETPSQAAQATNFLVHIDAAQETRLPLIVHTRDAEDDTIAMLEEKMKRAPFTGVLHCFTGTAKLAEAGLRLGLYISASGIITFKNAEPLRDVFREVPMDRLLVETDSPYLAPIPYRGKRNEPSFVTHTAAMLAELKGVSPDEIALRTTDNFFRLFLKAVLT</sequence>
<dbReference type="Gene3D" id="3.20.20.140">
    <property type="entry name" value="Metal-dependent hydrolases"/>
    <property type="match status" value="1"/>
</dbReference>
<dbReference type="SUPFAM" id="SSF51556">
    <property type="entry name" value="Metallo-dependent hydrolases"/>
    <property type="match status" value="1"/>
</dbReference>
<organism evidence="4 5">
    <name type="scientific">Rhizomicrobium electricum</name>
    <dbReference type="NCBI Taxonomy" id="480070"/>
    <lineage>
        <taxon>Bacteria</taxon>
        <taxon>Pseudomonadati</taxon>
        <taxon>Pseudomonadota</taxon>
        <taxon>Alphaproteobacteria</taxon>
        <taxon>Micropepsales</taxon>
        <taxon>Micropepsaceae</taxon>
        <taxon>Rhizomicrobium</taxon>
    </lineage>
</organism>
<comment type="caution">
    <text evidence="4">The sequence shown here is derived from an EMBL/GenBank/DDBJ whole genome shotgun (WGS) entry which is preliminary data.</text>
</comment>
<dbReference type="InterPro" id="IPR015991">
    <property type="entry name" value="TatD/YcfH-like"/>
</dbReference>
<dbReference type="RefSeq" id="WP_166936866.1">
    <property type="nucleotide sequence ID" value="NZ_BAAADD010000008.1"/>
</dbReference>
<dbReference type="PANTHER" id="PTHR46124:SF2">
    <property type="entry name" value="D-AMINOACYL-TRNA DEACYLASE"/>
    <property type="match status" value="1"/>
</dbReference>
<keyword evidence="2" id="KW-0479">Metal-binding</keyword>
<evidence type="ECO:0000256" key="1">
    <source>
        <dbReference type="ARBA" id="ARBA00009275"/>
    </source>
</evidence>
<evidence type="ECO:0000256" key="3">
    <source>
        <dbReference type="ARBA" id="ARBA00022801"/>
    </source>
</evidence>
<dbReference type="CDD" id="cd01310">
    <property type="entry name" value="TatD_DNAse"/>
    <property type="match status" value="1"/>
</dbReference>
<dbReference type="InterPro" id="IPR032466">
    <property type="entry name" value="Metal_Hydrolase"/>
</dbReference>